<feature type="domain" description="GGDEF" evidence="3">
    <location>
        <begin position="124"/>
        <end position="256"/>
    </location>
</feature>
<sequence length="526" mass="60088">MDDGVILKLLLFANVVSLVLLSKGIYDLVKNNELSKRILAYILLFIYFVGFVYIENMLLEKGLRDYVDISILISVTFFTQLAFIFILITNKIVKTVSNNDETEVITNKVEIYKTLIEEKINNGELFNLTKIKIQNYRTLIEYSSDKTFNSILSYASLLVKKHRNDRNVSIFYDNNEIIIIGNLTNKDKIYSIALEVYERLIQPIKMKGKNFILQPIIGNVIYSNDIDNADEILKRADIACYKAKKLGLVIDFYSENYAQSINDEVDILSKLVHAIPNKEFELYYQPIVNSIDKTLHGYEALIRWPQKDGSMIPPDKFISIAEKNNYIKGITQWVVSQVASDIIRLKNDNLNFQVHINISTLDLYDDDLYNQLFDMVANKHLEPSSMILEVTESALMSDVDAAYLMLSKLSELGFYISIDDFGTGYSSLSLLRILAFNQIKIDQSFIRNMAVGNSDYAIVASTIYLAHSLGCNVVAEGVEDEHLFAELQELGCDYVQGYYISKPQDIDSVINWSLKLIEREKMSAIA</sequence>
<dbReference type="InterPro" id="IPR029787">
    <property type="entry name" value="Nucleotide_cyclase"/>
</dbReference>
<feature type="transmembrane region" description="Helical" evidence="1">
    <location>
        <begin position="66"/>
        <end position="88"/>
    </location>
</feature>
<keyword evidence="1" id="KW-0472">Membrane</keyword>
<dbReference type="EMBL" id="BJTZ01000028">
    <property type="protein sequence ID" value="GEK15308.1"/>
    <property type="molecule type" value="Genomic_DNA"/>
</dbReference>
<evidence type="ECO:0000259" key="3">
    <source>
        <dbReference type="PROSITE" id="PS50887"/>
    </source>
</evidence>
<dbReference type="Pfam" id="PF00563">
    <property type="entry name" value="EAL"/>
    <property type="match status" value="1"/>
</dbReference>
<accession>A0A510UKZ8</accession>
<evidence type="ECO:0000256" key="1">
    <source>
        <dbReference type="SAM" id="Phobius"/>
    </source>
</evidence>
<dbReference type="PROSITE" id="PS50887">
    <property type="entry name" value="GGDEF"/>
    <property type="match status" value="1"/>
</dbReference>
<name>A0A510UKZ8_ALIFS</name>
<dbReference type="Gene3D" id="3.30.70.270">
    <property type="match status" value="1"/>
</dbReference>
<dbReference type="InterPro" id="IPR050706">
    <property type="entry name" value="Cyclic-di-GMP_PDE-like"/>
</dbReference>
<dbReference type="Proteomes" id="UP000321787">
    <property type="component" value="Unassembled WGS sequence"/>
</dbReference>
<protein>
    <submittedName>
        <fullName evidence="4">GGDEF domain-containing protein</fullName>
    </submittedName>
</protein>
<dbReference type="SMART" id="SM00052">
    <property type="entry name" value="EAL"/>
    <property type="match status" value="1"/>
</dbReference>
<proteinExistence type="predicted"/>
<dbReference type="InterPro" id="IPR035919">
    <property type="entry name" value="EAL_sf"/>
</dbReference>
<feature type="transmembrane region" description="Helical" evidence="1">
    <location>
        <begin position="6"/>
        <end position="26"/>
    </location>
</feature>
<dbReference type="PANTHER" id="PTHR33121">
    <property type="entry name" value="CYCLIC DI-GMP PHOSPHODIESTERASE PDEF"/>
    <property type="match status" value="1"/>
</dbReference>
<dbReference type="PANTHER" id="PTHR33121:SF70">
    <property type="entry name" value="SIGNALING PROTEIN YKOW"/>
    <property type="match status" value="1"/>
</dbReference>
<dbReference type="PROSITE" id="PS50883">
    <property type="entry name" value="EAL"/>
    <property type="match status" value="1"/>
</dbReference>
<evidence type="ECO:0000313" key="4">
    <source>
        <dbReference type="EMBL" id="GEK15308.1"/>
    </source>
</evidence>
<dbReference type="InterPro" id="IPR001633">
    <property type="entry name" value="EAL_dom"/>
</dbReference>
<organism evidence="4 5">
    <name type="scientific">Aliivibrio fischeri</name>
    <name type="common">Vibrio fischeri</name>
    <dbReference type="NCBI Taxonomy" id="668"/>
    <lineage>
        <taxon>Bacteria</taxon>
        <taxon>Pseudomonadati</taxon>
        <taxon>Pseudomonadota</taxon>
        <taxon>Gammaproteobacteria</taxon>
        <taxon>Vibrionales</taxon>
        <taxon>Vibrionaceae</taxon>
        <taxon>Aliivibrio</taxon>
    </lineage>
</organism>
<keyword evidence="1" id="KW-0812">Transmembrane</keyword>
<dbReference type="InterPro" id="IPR000160">
    <property type="entry name" value="GGDEF_dom"/>
</dbReference>
<dbReference type="SUPFAM" id="SSF55073">
    <property type="entry name" value="Nucleotide cyclase"/>
    <property type="match status" value="1"/>
</dbReference>
<feature type="domain" description="EAL" evidence="2">
    <location>
        <begin position="264"/>
        <end position="517"/>
    </location>
</feature>
<dbReference type="CDD" id="cd01948">
    <property type="entry name" value="EAL"/>
    <property type="match status" value="1"/>
</dbReference>
<evidence type="ECO:0000313" key="5">
    <source>
        <dbReference type="Proteomes" id="UP000321787"/>
    </source>
</evidence>
<dbReference type="InterPro" id="IPR043128">
    <property type="entry name" value="Rev_trsase/Diguanyl_cyclase"/>
</dbReference>
<dbReference type="Gene3D" id="3.20.20.450">
    <property type="entry name" value="EAL domain"/>
    <property type="match status" value="1"/>
</dbReference>
<gene>
    <name evidence="4" type="ORF">AFI02nite_33440</name>
</gene>
<dbReference type="AlphaFoldDB" id="A0A510UKZ8"/>
<dbReference type="GO" id="GO:0071111">
    <property type="term" value="F:cyclic-guanylate-specific phosphodiesterase activity"/>
    <property type="evidence" value="ECO:0007669"/>
    <property type="project" value="InterPro"/>
</dbReference>
<dbReference type="Pfam" id="PF00990">
    <property type="entry name" value="GGDEF"/>
    <property type="match status" value="1"/>
</dbReference>
<reference evidence="4 5" key="1">
    <citation type="submission" date="2019-07" db="EMBL/GenBank/DDBJ databases">
        <title>Whole genome shotgun sequence of Aliivibrio fischeri NBRC 101058.</title>
        <authorList>
            <person name="Hosoyama A."/>
            <person name="Uohara A."/>
            <person name="Ohji S."/>
            <person name="Ichikawa N."/>
        </authorList>
    </citation>
    <scope>NUCLEOTIDE SEQUENCE [LARGE SCALE GENOMIC DNA]</scope>
    <source>
        <strain evidence="4 5">NBRC 101058</strain>
    </source>
</reference>
<keyword evidence="1" id="KW-1133">Transmembrane helix</keyword>
<dbReference type="RefSeq" id="WP_146865773.1">
    <property type="nucleotide sequence ID" value="NZ_BJTZ01000028.1"/>
</dbReference>
<comment type="caution">
    <text evidence="4">The sequence shown here is derived from an EMBL/GenBank/DDBJ whole genome shotgun (WGS) entry which is preliminary data.</text>
</comment>
<evidence type="ECO:0000259" key="2">
    <source>
        <dbReference type="PROSITE" id="PS50883"/>
    </source>
</evidence>
<dbReference type="SUPFAM" id="SSF141868">
    <property type="entry name" value="EAL domain-like"/>
    <property type="match status" value="1"/>
</dbReference>
<feature type="transmembrane region" description="Helical" evidence="1">
    <location>
        <begin position="38"/>
        <end position="54"/>
    </location>
</feature>